<dbReference type="InterPro" id="IPR050638">
    <property type="entry name" value="AA-Vitamin_Transporters"/>
</dbReference>
<evidence type="ECO:0000256" key="6">
    <source>
        <dbReference type="SAM" id="MobiDB-lite"/>
    </source>
</evidence>
<dbReference type="InterPro" id="IPR000620">
    <property type="entry name" value="EamA_dom"/>
</dbReference>
<evidence type="ECO:0000256" key="5">
    <source>
        <dbReference type="ARBA" id="ARBA00023136"/>
    </source>
</evidence>
<dbReference type="PANTHER" id="PTHR32322:SF2">
    <property type="entry name" value="EAMA DOMAIN-CONTAINING PROTEIN"/>
    <property type="match status" value="1"/>
</dbReference>
<reference evidence="9" key="2">
    <citation type="submission" date="2020-09" db="EMBL/GenBank/DDBJ databases">
        <authorList>
            <person name="Sun Q."/>
            <person name="Ohkuma M."/>
        </authorList>
    </citation>
    <scope>NUCLEOTIDE SEQUENCE</scope>
    <source>
        <strain evidence="9">JCM 14719</strain>
    </source>
</reference>
<keyword evidence="3 7" id="KW-0812">Transmembrane</keyword>
<dbReference type="EMBL" id="BMOF01000044">
    <property type="protein sequence ID" value="GGK05142.1"/>
    <property type="molecule type" value="Genomic_DNA"/>
</dbReference>
<dbReference type="GO" id="GO:0016020">
    <property type="term" value="C:membrane"/>
    <property type="evidence" value="ECO:0007669"/>
    <property type="project" value="UniProtKB-SubCell"/>
</dbReference>
<evidence type="ECO:0000256" key="3">
    <source>
        <dbReference type="ARBA" id="ARBA00022692"/>
    </source>
</evidence>
<feature type="transmembrane region" description="Helical" evidence="7">
    <location>
        <begin position="180"/>
        <end position="199"/>
    </location>
</feature>
<dbReference type="InterPro" id="IPR037185">
    <property type="entry name" value="EmrE-like"/>
</dbReference>
<dbReference type="AlphaFoldDB" id="A0A8J3FFJ1"/>
<dbReference type="SUPFAM" id="SSF103481">
    <property type="entry name" value="Multidrug resistance efflux transporter EmrE"/>
    <property type="match status" value="2"/>
</dbReference>
<evidence type="ECO:0000259" key="8">
    <source>
        <dbReference type="Pfam" id="PF00892"/>
    </source>
</evidence>
<accession>A0A8J3FFJ1</accession>
<evidence type="ECO:0000313" key="10">
    <source>
        <dbReference type="Proteomes" id="UP000637720"/>
    </source>
</evidence>
<sequence length="250" mass="25696">MAVALGFVGFVVSLGTQFVGTKWAGAANGALITSTSPAFIVLFAALLLRERITWVKAASVALATVGVGVVIGPEALWSGSGGQALWGKLLLLVAGMTWGLYTVMGKRFSQRHGALATTFWACVTGAVLNLPFALLEPAPRPLADWPLAAWAAVAYIAFVSTAVAFFLWNYGFQLIDAGTGSLFFFAQPLVGALLGWGWLGEPLGMGFVVGGLLIAAGVVLATRDEKPVQGGTAAVKRKGSGPGAAKNASG</sequence>
<feature type="domain" description="EamA" evidence="8">
    <location>
        <begin position="86"/>
        <end position="222"/>
    </location>
</feature>
<proteinExistence type="inferred from homology"/>
<feature type="domain" description="EamA" evidence="8">
    <location>
        <begin position="3"/>
        <end position="71"/>
    </location>
</feature>
<name>A0A8J3FFJ1_9BACI</name>
<evidence type="ECO:0000256" key="2">
    <source>
        <dbReference type="ARBA" id="ARBA00007362"/>
    </source>
</evidence>
<evidence type="ECO:0000256" key="7">
    <source>
        <dbReference type="SAM" id="Phobius"/>
    </source>
</evidence>
<organism evidence="9 10">
    <name type="scientific">Calditerricola satsumensis</name>
    <dbReference type="NCBI Taxonomy" id="373054"/>
    <lineage>
        <taxon>Bacteria</taxon>
        <taxon>Bacillati</taxon>
        <taxon>Bacillota</taxon>
        <taxon>Bacilli</taxon>
        <taxon>Bacillales</taxon>
        <taxon>Bacillaceae</taxon>
        <taxon>Calditerricola</taxon>
    </lineage>
</organism>
<comment type="caution">
    <text evidence="9">The sequence shown here is derived from an EMBL/GenBank/DDBJ whole genome shotgun (WGS) entry which is preliminary data.</text>
</comment>
<dbReference type="Pfam" id="PF00892">
    <property type="entry name" value="EamA"/>
    <property type="match status" value="2"/>
</dbReference>
<gene>
    <name evidence="9" type="ORF">GCM10007043_18910</name>
</gene>
<feature type="region of interest" description="Disordered" evidence="6">
    <location>
        <begin position="231"/>
        <end position="250"/>
    </location>
</feature>
<dbReference type="Proteomes" id="UP000637720">
    <property type="component" value="Unassembled WGS sequence"/>
</dbReference>
<protein>
    <recommendedName>
        <fullName evidence="8">EamA domain-containing protein</fullName>
    </recommendedName>
</protein>
<reference evidence="9" key="1">
    <citation type="journal article" date="2014" name="Int. J. Syst. Evol. Microbiol.">
        <title>Complete genome sequence of Corynebacterium casei LMG S-19264T (=DSM 44701T), isolated from a smear-ripened cheese.</title>
        <authorList>
            <consortium name="US DOE Joint Genome Institute (JGI-PGF)"/>
            <person name="Walter F."/>
            <person name="Albersmeier A."/>
            <person name="Kalinowski J."/>
            <person name="Ruckert C."/>
        </authorList>
    </citation>
    <scope>NUCLEOTIDE SEQUENCE</scope>
    <source>
        <strain evidence="9">JCM 14719</strain>
    </source>
</reference>
<keyword evidence="4 7" id="KW-1133">Transmembrane helix</keyword>
<feature type="transmembrane region" description="Helical" evidence="7">
    <location>
        <begin position="115"/>
        <end position="135"/>
    </location>
</feature>
<comment type="subcellular location">
    <subcellularLocation>
        <location evidence="1">Endomembrane system</location>
        <topology evidence="1">Multi-pass membrane protein</topology>
    </subcellularLocation>
</comment>
<evidence type="ECO:0000313" key="9">
    <source>
        <dbReference type="EMBL" id="GGK05142.1"/>
    </source>
</evidence>
<keyword evidence="5 7" id="KW-0472">Membrane</keyword>
<feature type="transmembrane region" description="Helical" evidence="7">
    <location>
        <begin position="147"/>
        <end position="168"/>
    </location>
</feature>
<keyword evidence="10" id="KW-1185">Reference proteome</keyword>
<evidence type="ECO:0000256" key="4">
    <source>
        <dbReference type="ARBA" id="ARBA00022989"/>
    </source>
</evidence>
<feature type="transmembrane region" description="Helical" evidence="7">
    <location>
        <begin position="25"/>
        <end position="48"/>
    </location>
</feature>
<feature type="transmembrane region" description="Helical" evidence="7">
    <location>
        <begin position="205"/>
        <end position="222"/>
    </location>
</feature>
<comment type="similarity">
    <text evidence="2">Belongs to the EamA transporter family.</text>
</comment>
<feature type="transmembrane region" description="Helical" evidence="7">
    <location>
        <begin position="85"/>
        <end position="103"/>
    </location>
</feature>
<dbReference type="PANTHER" id="PTHR32322">
    <property type="entry name" value="INNER MEMBRANE TRANSPORTER"/>
    <property type="match status" value="1"/>
</dbReference>
<feature type="transmembrane region" description="Helical" evidence="7">
    <location>
        <begin position="60"/>
        <end position="79"/>
    </location>
</feature>
<evidence type="ECO:0000256" key="1">
    <source>
        <dbReference type="ARBA" id="ARBA00004127"/>
    </source>
</evidence>